<evidence type="ECO:0000313" key="2">
    <source>
        <dbReference type="Proteomes" id="UP000789739"/>
    </source>
</evidence>
<keyword evidence="2" id="KW-1185">Reference proteome</keyword>
<gene>
    <name evidence="1" type="ORF">PBRASI_LOCUS10936</name>
</gene>
<sequence>MSANNFEFLSREKFDEILDTYLNDLPENRRAKAIISQEMMDQAIQIFDDGNTNQDPKFKSWVRSKFTTMVIGNAKKLVEKSSAKPVCAKENLYDIIGSLHRVLQHAGYKKSYAEVN</sequence>
<accession>A0A9N9E3S2</accession>
<protein>
    <submittedName>
        <fullName evidence="1">8180_t:CDS:1</fullName>
    </submittedName>
</protein>
<proteinExistence type="predicted"/>
<dbReference type="OrthoDB" id="2499658at2759"/>
<organism evidence="1 2">
    <name type="scientific">Paraglomus brasilianum</name>
    <dbReference type="NCBI Taxonomy" id="144538"/>
    <lineage>
        <taxon>Eukaryota</taxon>
        <taxon>Fungi</taxon>
        <taxon>Fungi incertae sedis</taxon>
        <taxon>Mucoromycota</taxon>
        <taxon>Glomeromycotina</taxon>
        <taxon>Glomeromycetes</taxon>
        <taxon>Paraglomerales</taxon>
        <taxon>Paraglomeraceae</taxon>
        <taxon>Paraglomus</taxon>
    </lineage>
</organism>
<dbReference type="EMBL" id="CAJVPI010003956">
    <property type="protein sequence ID" value="CAG8663890.1"/>
    <property type="molecule type" value="Genomic_DNA"/>
</dbReference>
<dbReference type="Proteomes" id="UP000789739">
    <property type="component" value="Unassembled WGS sequence"/>
</dbReference>
<reference evidence="1" key="1">
    <citation type="submission" date="2021-06" db="EMBL/GenBank/DDBJ databases">
        <authorList>
            <person name="Kallberg Y."/>
            <person name="Tangrot J."/>
            <person name="Rosling A."/>
        </authorList>
    </citation>
    <scope>NUCLEOTIDE SEQUENCE</scope>
    <source>
        <strain evidence="1">BR232B</strain>
    </source>
</reference>
<dbReference type="AlphaFoldDB" id="A0A9N9E3S2"/>
<comment type="caution">
    <text evidence="1">The sequence shown here is derived from an EMBL/GenBank/DDBJ whole genome shotgun (WGS) entry which is preliminary data.</text>
</comment>
<name>A0A9N9E3S2_9GLOM</name>
<evidence type="ECO:0000313" key="1">
    <source>
        <dbReference type="EMBL" id="CAG8663890.1"/>
    </source>
</evidence>